<dbReference type="GO" id="GO:0031250">
    <property type="term" value="C:anaerobic ribonucleoside-triphosphate reductase complex"/>
    <property type="evidence" value="ECO:0007669"/>
    <property type="project" value="TreeGrafter"/>
</dbReference>
<dbReference type="GO" id="GO:0004748">
    <property type="term" value="F:ribonucleoside-diphosphate reductase activity, thioredoxin disulfide as acceptor"/>
    <property type="evidence" value="ECO:0007669"/>
    <property type="project" value="TreeGrafter"/>
</dbReference>
<dbReference type="InterPro" id="IPR012833">
    <property type="entry name" value="NrdD"/>
</dbReference>
<dbReference type="AlphaFoldDB" id="A0A6G3ZUV2"/>
<name>A0A6G3ZUV2_9BACL</name>
<reference evidence="1" key="1">
    <citation type="submission" date="2020-02" db="EMBL/GenBank/DDBJ databases">
        <authorList>
            <person name="Shen X.-R."/>
            <person name="Zhang Y.-X."/>
        </authorList>
    </citation>
    <scope>NUCLEOTIDE SEQUENCE</scope>
    <source>
        <strain evidence="1">SYP-B3998</strain>
    </source>
</reference>
<dbReference type="PANTHER" id="PTHR21075:SF0">
    <property type="entry name" value="ANAEROBIC RIBONUCLEOSIDE-TRIPHOSPHATE REDUCTASE"/>
    <property type="match status" value="1"/>
</dbReference>
<sequence>MFRHSTEIIHTFTSQSESKQADYLKRENSNFVYSLPLLRHNLTNFTEEDYLLHHILPDKLTELYRDGVIYIHDKQLSPYCLSVACKDIATSGIPTLAKNMLSSKPTRKLETLLRHFSNVVVLMSQQVSGAVMLSQMTTISASYLYYEETVIGRCYTTEELNQMFQSLIWEMNMPLRGGSQSSFTNITLEFGKPSDEIKEDFVVIGGLPLDFQYRDIPSSYFDRINQAIIEVMKQGTGNGIPFTFPLLTVPIDDAFDYNNHLFLEMLDGMYRWGGVYFENFRTLPFQNNYYRNINPCIKPRDPEVSRSLCCRLQIDLTLLSRLGSGIFGSSTGSTGAVQVLNLNLNRTLMEHGHDEALLFTKIEEYLNIMQEGHMAKRGWIECNKELFPTFFAFNRDLSNYFNVFAVTGMHEGLINIGYSGGMNNEDGKQLAHRIMQFMTDRINHFIMRDKVACGIEYAPGENAAIKLARHDVKWAKSNKRDIFVQGTGENVYLTSGCMLPFSEDDFIRQVENSAEFQAYATSGSILHHFLESKVPPTQLANYIKKIFMKPIQYITLTPTLTSCLDCGQQIVAVDGKNILTCPICGSDDIATFSRVIGYVKMIARKKLQVDPNGYYKGEFNFWSNARRFDWNTRKRLVEESLV</sequence>
<dbReference type="GO" id="GO:0006260">
    <property type="term" value="P:DNA replication"/>
    <property type="evidence" value="ECO:0007669"/>
    <property type="project" value="InterPro"/>
</dbReference>
<evidence type="ECO:0000313" key="1">
    <source>
        <dbReference type="EMBL" id="NEW05895.1"/>
    </source>
</evidence>
<organism evidence="1">
    <name type="scientific">Paenibacillus sp. SYP-B3998</name>
    <dbReference type="NCBI Taxonomy" id="2678564"/>
    <lineage>
        <taxon>Bacteria</taxon>
        <taxon>Bacillati</taxon>
        <taxon>Bacillota</taxon>
        <taxon>Bacilli</taxon>
        <taxon>Bacillales</taxon>
        <taxon>Paenibacillaceae</taxon>
        <taxon>Paenibacillus</taxon>
    </lineage>
</organism>
<dbReference type="EMBL" id="JAAIKC010000001">
    <property type="protein sequence ID" value="NEW05895.1"/>
    <property type="molecule type" value="Genomic_DNA"/>
</dbReference>
<protein>
    <submittedName>
        <fullName evidence="1">Ribonucleoside-triphosphate reductase</fullName>
    </submittedName>
</protein>
<gene>
    <name evidence="1" type="ORF">GK047_07695</name>
</gene>
<dbReference type="Gene3D" id="3.20.70.20">
    <property type="match status" value="1"/>
</dbReference>
<dbReference type="Pfam" id="PF13597">
    <property type="entry name" value="NRDD"/>
    <property type="match status" value="1"/>
</dbReference>
<accession>A0A6G3ZUV2</accession>
<dbReference type="GO" id="GO:0008998">
    <property type="term" value="F:ribonucleoside-triphosphate reductase (thioredoxin) activity"/>
    <property type="evidence" value="ECO:0007669"/>
    <property type="project" value="InterPro"/>
</dbReference>
<dbReference type="PANTHER" id="PTHR21075">
    <property type="entry name" value="ANAEROBIC RIBONUCLEOSIDE-TRIPHOSPHATE REDUCTASE"/>
    <property type="match status" value="1"/>
</dbReference>
<dbReference type="SUPFAM" id="SSF51998">
    <property type="entry name" value="PFL-like glycyl radical enzymes"/>
    <property type="match status" value="1"/>
</dbReference>
<proteinExistence type="predicted"/>
<comment type="caution">
    <text evidence="1">The sequence shown here is derived from an EMBL/GenBank/DDBJ whole genome shotgun (WGS) entry which is preliminary data.</text>
</comment>
<dbReference type="GO" id="GO:0009265">
    <property type="term" value="P:2'-deoxyribonucleotide biosynthetic process"/>
    <property type="evidence" value="ECO:0007669"/>
    <property type="project" value="TreeGrafter"/>
</dbReference>
<dbReference type="RefSeq" id="WP_163943379.1">
    <property type="nucleotide sequence ID" value="NZ_JAAIKC010000001.1"/>
</dbReference>